<evidence type="ECO:0000259" key="1">
    <source>
        <dbReference type="Pfam" id="PF00535"/>
    </source>
</evidence>
<dbReference type="EMBL" id="JBGUBD010000009">
    <property type="protein sequence ID" value="MFA9479486.1"/>
    <property type="molecule type" value="Genomic_DNA"/>
</dbReference>
<protein>
    <submittedName>
        <fullName evidence="2">Glycosyltransferase</fullName>
        <ecNumber evidence="2">2.4.-.-</ecNumber>
    </submittedName>
</protein>
<keyword evidence="3" id="KW-1185">Reference proteome</keyword>
<dbReference type="InterPro" id="IPR029044">
    <property type="entry name" value="Nucleotide-diphossugar_trans"/>
</dbReference>
<organism evidence="2 3">
    <name type="scientific">Natronomicrosphaera hydrolytica</name>
    <dbReference type="NCBI Taxonomy" id="3242702"/>
    <lineage>
        <taxon>Bacteria</taxon>
        <taxon>Pseudomonadati</taxon>
        <taxon>Planctomycetota</taxon>
        <taxon>Phycisphaerae</taxon>
        <taxon>Phycisphaerales</taxon>
        <taxon>Phycisphaeraceae</taxon>
        <taxon>Natronomicrosphaera</taxon>
    </lineage>
</organism>
<reference evidence="2 3" key="1">
    <citation type="submission" date="2024-08" db="EMBL/GenBank/DDBJ databases">
        <title>Whole-genome sequencing of halo(alkali)philic microorganisms from hypersaline lakes.</title>
        <authorList>
            <person name="Sorokin D.Y."/>
            <person name="Merkel A.Y."/>
            <person name="Messina E."/>
            <person name="Yakimov M."/>
        </authorList>
    </citation>
    <scope>NUCLEOTIDE SEQUENCE [LARGE SCALE GENOMIC DNA]</scope>
    <source>
        <strain evidence="2 3">AB-hyl4</strain>
    </source>
</reference>
<dbReference type="PANTHER" id="PTHR43685">
    <property type="entry name" value="GLYCOSYLTRANSFERASE"/>
    <property type="match status" value="1"/>
</dbReference>
<name>A0ABV4U9T4_9BACT</name>
<evidence type="ECO:0000313" key="2">
    <source>
        <dbReference type="EMBL" id="MFA9479486.1"/>
    </source>
</evidence>
<dbReference type="InterPro" id="IPR050834">
    <property type="entry name" value="Glycosyltransf_2"/>
</dbReference>
<keyword evidence="2" id="KW-0328">Glycosyltransferase</keyword>
<evidence type="ECO:0000313" key="3">
    <source>
        <dbReference type="Proteomes" id="UP001575105"/>
    </source>
</evidence>
<dbReference type="Pfam" id="PF00535">
    <property type="entry name" value="Glycos_transf_2"/>
    <property type="match status" value="1"/>
</dbReference>
<comment type="caution">
    <text evidence="2">The sequence shown here is derived from an EMBL/GenBank/DDBJ whole genome shotgun (WGS) entry which is preliminary data.</text>
</comment>
<gene>
    <name evidence="2" type="ORF">ACERK3_14450</name>
</gene>
<keyword evidence="2" id="KW-0808">Transferase</keyword>
<dbReference type="InterPro" id="IPR001173">
    <property type="entry name" value="Glyco_trans_2-like"/>
</dbReference>
<sequence length="309" mass="35062">MSTPRISVIIPCRDEVVGLERTLCSVIDQGYENIELLVADGGSVDGSVELIAEYAEHIAWWHSGPDTGPADGVNLAMRHATGEIVGILHAGDLYLPGALEAVIERMVGESRSDWVVGHGVRTDGQDGEQGRYDAVAPASPVSFLMHDTGQLPTSAVFYRKSLLERHGPFDVRFRFAWSYEMHARLIIANRRPTVVGRLLVAHREDDRDNDSINRTLRQGIEYIEVAERFGEHLPIKQQYALWRNTDERRRIYALAEAEMKSGLARRQLWQRLLRRPWWLASPSYRRMLLHGTDSRDDKGHDHDQTRHAA</sequence>
<proteinExistence type="predicted"/>
<dbReference type="EC" id="2.4.-.-" evidence="2"/>
<dbReference type="Proteomes" id="UP001575105">
    <property type="component" value="Unassembled WGS sequence"/>
</dbReference>
<dbReference type="GO" id="GO:0016757">
    <property type="term" value="F:glycosyltransferase activity"/>
    <property type="evidence" value="ECO:0007669"/>
    <property type="project" value="UniProtKB-KW"/>
</dbReference>
<dbReference type="SUPFAM" id="SSF53448">
    <property type="entry name" value="Nucleotide-diphospho-sugar transferases"/>
    <property type="match status" value="1"/>
</dbReference>
<accession>A0ABV4U9T4</accession>
<dbReference type="PANTHER" id="PTHR43685:SF2">
    <property type="entry name" value="GLYCOSYLTRANSFERASE 2-LIKE DOMAIN-CONTAINING PROTEIN"/>
    <property type="match status" value="1"/>
</dbReference>
<feature type="domain" description="Glycosyltransferase 2-like" evidence="1">
    <location>
        <begin position="7"/>
        <end position="133"/>
    </location>
</feature>
<dbReference type="RefSeq" id="WP_425346407.1">
    <property type="nucleotide sequence ID" value="NZ_JBGUBD010000009.1"/>
</dbReference>
<dbReference type="Gene3D" id="3.90.550.10">
    <property type="entry name" value="Spore Coat Polysaccharide Biosynthesis Protein SpsA, Chain A"/>
    <property type="match status" value="1"/>
</dbReference>